<keyword evidence="1" id="KW-0812">Transmembrane</keyword>
<dbReference type="PANTHER" id="PTHR34675">
    <property type="entry name" value="PROTEIN TRIGALACTOSYLDIACYLGLYCEROL 2, CHLOROPLASTIC"/>
    <property type="match status" value="1"/>
</dbReference>
<comment type="caution">
    <text evidence="3">The sequence shown here is derived from an EMBL/GenBank/DDBJ whole genome shotgun (WGS) entry which is preliminary data.</text>
</comment>
<dbReference type="GO" id="GO:0005319">
    <property type="term" value="F:lipid transporter activity"/>
    <property type="evidence" value="ECO:0007669"/>
    <property type="project" value="TreeGrafter"/>
</dbReference>
<dbReference type="Proteomes" id="UP001154282">
    <property type="component" value="Unassembled WGS sequence"/>
</dbReference>
<feature type="transmembrane region" description="Helical" evidence="1">
    <location>
        <begin position="98"/>
        <end position="121"/>
    </location>
</feature>
<dbReference type="AlphaFoldDB" id="A0AAV0IJ98"/>
<accession>A0AAV0IJ98</accession>
<dbReference type="EMBL" id="CAMGYJ010000004">
    <property type="protein sequence ID" value="CAI0396997.1"/>
    <property type="molecule type" value="Genomic_DNA"/>
</dbReference>
<protein>
    <recommendedName>
        <fullName evidence="2">Mce/MlaD domain-containing protein</fullName>
    </recommendedName>
</protein>
<organism evidence="3 4">
    <name type="scientific">Linum tenue</name>
    <dbReference type="NCBI Taxonomy" id="586396"/>
    <lineage>
        <taxon>Eukaryota</taxon>
        <taxon>Viridiplantae</taxon>
        <taxon>Streptophyta</taxon>
        <taxon>Embryophyta</taxon>
        <taxon>Tracheophyta</taxon>
        <taxon>Spermatophyta</taxon>
        <taxon>Magnoliopsida</taxon>
        <taxon>eudicotyledons</taxon>
        <taxon>Gunneridae</taxon>
        <taxon>Pentapetalae</taxon>
        <taxon>rosids</taxon>
        <taxon>fabids</taxon>
        <taxon>Malpighiales</taxon>
        <taxon>Linaceae</taxon>
        <taxon>Linum</taxon>
    </lineage>
</organism>
<gene>
    <name evidence="3" type="ORF">LITE_LOCUS9368</name>
</gene>
<evidence type="ECO:0000256" key="1">
    <source>
        <dbReference type="SAM" id="Phobius"/>
    </source>
</evidence>
<dbReference type="InterPro" id="IPR003399">
    <property type="entry name" value="Mce/MlaD"/>
</dbReference>
<evidence type="ECO:0000313" key="3">
    <source>
        <dbReference type="EMBL" id="CAI0396997.1"/>
    </source>
</evidence>
<sequence length="402" mass="44042">MVSSTMSSSSTATVCSTMLSSSMVVVPHCSSNLMPFSPLKSRKRMPLIRAMSSDTGHDQPLTSSSTKSPLSVVLEVPKTLWRQTLKPLSDFGFGRRSIWEGGVGLFLVSGAVLLALSLAWLRGFQLRSKFRKYQAVLEFSQAYGICTGTPVRIRGVTVGNVVKVNPSLRSIEAVVEVEDYKIIIPRNSLVEVNQSGLLMETMIDITPRDPIPTPLKGPLDSDCVKEGLIVCDRQRLKGHQGVSLDALVGIYTRIGREMEEIGVANTFSLAERVAAVIEEAQPLLVKAWTALLISYPTLGLMSQIKAMAEDVKPLLAEVRETGLVKEVEALTRSLNQASDDLRKAHTSILTPENTELIQRSIYSLIFTLKNVENISSDILGFTGDEATRRNLKALIKSLSRLL</sequence>
<proteinExistence type="predicted"/>
<name>A0AAV0IJ98_9ROSI</name>
<dbReference type="Pfam" id="PF02470">
    <property type="entry name" value="MlaD"/>
    <property type="match status" value="1"/>
</dbReference>
<dbReference type="GO" id="GO:0009706">
    <property type="term" value="C:chloroplast inner membrane"/>
    <property type="evidence" value="ECO:0007669"/>
    <property type="project" value="TreeGrafter"/>
</dbReference>
<keyword evidence="1" id="KW-0472">Membrane</keyword>
<dbReference type="GO" id="GO:0005543">
    <property type="term" value="F:phospholipid binding"/>
    <property type="evidence" value="ECO:0007669"/>
    <property type="project" value="TreeGrafter"/>
</dbReference>
<evidence type="ECO:0000313" key="4">
    <source>
        <dbReference type="Proteomes" id="UP001154282"/>
    </source>
</evidence>
<dbReference type="PANTHER" id="PTHR34675:SF1">
    <property type="entry name" value="PROTEIN TRIGALACTOSYLDIACYLGLYCEROL 2, CHLOROPLASTIC"/>
    <property type="match status" value="1"/>
</dbReference>
<keyword evidence="1" id="KW-1133">Transmembrane helix</keyword>
<keyword evidence="4" id="KW-1185">Reference proteome</keyword>
<reference evidence="3" key="1">
    <citation type="submission" date="2022-08" db="EMBL/GenBank/DDBJ databases">
        <authorList>
            <person name="Gutierrez-Valencia J."/>
        </authorList>
    </citation>
    <scope>NUCLEOTIDE SEQUENCE</scope>
</reference>
<feature type="domain" description="Mce/MlaD" evidence="2">
    <location>
        <begin position="132"/>
        <end position="207"/>
    </location>
</feature>
<evidence type="ECO:0000259" key="2">
    <source>
        <dbReference type="Pfam" id="PF02470"/>
    </source>
</evidence>
<dbReference type="InterPro" id="IPR039342">
    <property type="entry name" value="TGD2-like"/>
</dbReference>